<evidence type="ECO:0000256" key="1">
    <source>
        <dbReference type="SAM" id="MobiDB-lite"/>
    </source>
</evidence>
<evidence type="ECO:0000313" key="3">
    <source>
        <dbReference type="Proteomes" id="UP001430848"/>
    </source>
</evidence>
<dbReference type="InterPro" id="IPR053175">
    <property type="entry name" value="DHMBA_Reg_Transcription_Factor"/>
</dbReference>
<name>A0ABR1PD60_DIAER</name>
<keyword evidence="3" id="KW-1185">Reference proteome</keyword>
<dbReference type="EMBL" id="JAKNSF020000017">
    <property type="protein sequence ID" value="KAK7733753.1"/>
    <property type="molecule type" value="Genomic_DNA"/>
</dbReference>
<dbReference type="PANTHER" id="PTHR38791">
    <property type="entry name" value="ZN(II)2CYS6 TRANSCRIPTION FACTOR (EUROFUNG)-RELATED-RELATED"/>
    <property type="match status" value="1"/>
</dbReference>
<dbReference type="Proteomes" id="UP001430848">
    <property type="component" value="Unassembled WGS sequence"/>
</dbReference>
<organism evidence="2 3">
    <name type="scientific">Diaporthe eres</name>
    <name type="common">Phomopsis oblonga</name>
    <dbReference type="NCBI Taxonomy" id="83184"/>
    <lineage>
        <taxon>Eukaryota</taxon>
        <taxon>Fungi</taxon>
        <taxon>Dikarya</taxon>
        <taxon>Ascomycota</taxon>
        <taxon>Pezizomycotina</taxon>
        <taxon>Sordariomycetes</taxon>
        <taxon>Sordariomycetidae</taxon>
        <taxon>Diaporthales</taxon>
        <taxon>Diaporthaceae</taxon>
        <taxon>Diaporthe</taxon>
        <taxon>Diaporthe eres species complex</taxon>
    </lineage>
</organism>
<feature type="compositionally biased region" description="Basic and acidic residues" evidence="1">
    <location>
        <begin position="384"/>
        <end position="397"/>
    </location>
</feature>
<dbReference type="PANTHER" id="PTHR38791:SF5">
    <property type="entry name" value="TRANSCRIPTION FACTOR DBAG-RELATED"/>
    <property type="match status" value="1"/>
</dbReference>
<feature type="region of interest" description="Disordered" evidence="1">
    <location>
        <begin position="384"/>
        <end position="409"/>
    </location>
</feature>
<evidence type="ECO:0000313" key="2">
    <source>
        <dbReference type="EMBL" id="KAK7733753.1"/>
    </source>
</evidence>
<gene>
    <name evidence="2" type="ORF">SLS63_004538</name>
</gene>
<proteinExistence type="predicted"/>
<accession>A0ABR1PD60</accession>
<comment type="caution">
    <text evidence="2">The sequence shown here is derived from an EMBL/GenBank/DDBJ whole genome shotgun (WGS) entry which is preliminary data.</text>
</comment>
<sequence length="409" mass="45800">MHPGVKGEGWNPSKLPVAIPTDPAELGLSFYVDHYIIGYPDEVRKPEDLSSQIWFQSSSSQATMAAMGLAGLGNLHDDKQLQHLSRIKYGEALSLANEALHNPLQNLEAAIKTTVMLALFQLVPCVTSGVSLPENFFDWLRESKTSDLLPEDEKPGADLIPIIARFARLNATLRTRVHADGDEPTEQMLQQLLAVDAEMDGWESSQEGKWKYEVVSSPDLPREAIFRGSYHRYSNVWASRIWNHYRWARLLTNQRILELVAENPRTAARAGLKPPPGIPLQEERIRETVRRLAVDVLKSVPTHYRHPRLSREELDSVQSQGGAGSGAFGLPHLGFQLRVAACAPGVPYDVWRWALDVLETVWSELGMLHAKSLADELRKHRDKLDRDSIKGKLKTERDEDSEGGLCVGD</sequence>
<protein>
    <recommendedName>
        <fullName evidence="4">C6 zinc finger domain-containing protein</fullName>
    </recommendedName>
</protein>
<evidence type="ECO:0008006" key="4">
    <source>
        <dbReference type="Google" id="ProtNLM"/>
    </source>
</evidence>
<reference evidence="2 3" key="1">
    <citation type="submission" date="2024-02" db="EMBL/GenBank/DDBJ databases">
        <title>De novo assembly and annotation of 12 fungi associated with fruit tree decline syndrome in Ontario, Canada.</title>
        <authorList>
            <person name="Sulman M."/>
            <person name="Ellouze W."/>
            <person name="Ilyukhin E."/>
        </authorList>
    </citation>
    <scope>NUCLEOTIDE SEQUENCE [LARGE SCALE GENOMIC DNA]</scope>
    <source>
        <strain evidence="2 3">M169</strain>
    </source>
</reference>